<dbReference type="Gene3D" id="2.40.10.120">
    <property type="match status" value="1"/>
</dbReference>
<gene>
    <name evidence="5" type="ORF">L2A60_08790</name>
</gene>
<sequence length="465" mass="47661">MSMTLPKLLVPLLPVVALAAVAPSCRAAPPAPPAIAKIARAALPAVVDIESIDPMKPKPGALAKPAHAGKPTAHKADTGTLIVPPRAEQALGTGFFISPKGYIVTNHHVIAGAAEIKVTLHDGRIFTAKRIGADKKADLAVLKIDAHRALPYLRFGDSGKLELGDWVVAIGNPFGLGFSVSAGVVSALHRNIGSGPYDDFIQTDAAINRGNSGGPMLDAHGHVVGVDSAIYSPSGGSVGIGFAIPSSMVRPVAEAIIAHGKMSRGWAGLRIEHVSEDMRTAWHLASAKGVVVAGVVPHGPASGKLAPSDVITTIDGKPIADAHGFKVALAEIPAGQVAHVAYRRDGAIHDAAITIAPPPHPASPAASAKPLQALPKPYDITSLGIAVTTHPGARGVTVVKVGKHSPAARAGLRPDMVIEAVGPDFVTTPKALEDLLAQRRSVTLMVDGPKGLSWLSVSLGAGRKA</sequence>
<comment type="caution">
    <text evidence="5">The sequence shown here is derived from an EMBL/GenBank/DDBJ whole genome shotgun (WGS) entry which is preliminary data.</text>
</comment>
<keyword evidence="6" id="KW-1185">Reference proteome</keyword>
<dbReference type="Gene3D" id="2.30.42.10">
    <property type="match status" value="2"/>
</dbReference>
<evidence type="ECO:0000313" key="5">
    <source>
        <dbReference type="EMBL" id="MCF3946775.1"/>
    </source>
</evidence>
<evidence type="ECO:0000256" key="3">
    <source>
        <dbReference type="SAM" id="SignalP"/>
    </source>
</evidence>
<dbReference type="PROSITE" id="PS50106">
    <property type="entry name" value="PDZ"/>
    <property type="match status" value="1"/>
</dbReference>
<dbReference type="InterPro" id="IPR001478">
    <property type="entry name" value="PDZ"/>
</dbReference>
<dbReference type="Pfam" id="PF13180">
    <property type="entry name" value="PDZ_2"/>
    <property type="match status" value="1"/>
</dbReference>
<keyword evidence="2" id="KW-0378">Hydrolase</keyword>
<name>A0ABS9DX62_9PROT</name>
<dbReference type="RefSeq" id="WP_235704011.1">
    <property type="nucleotide sequence ID" value="NZ_JAKGBZ010000013.1"/>
</dbReference>
<dbReference type="EMBL" id="JAKGBZ010000013">
    <property type="protein sequence ID" value="MCF3946775.1"/>
    <property type="molecule type" value="Genomic_DNA"/>
</dbReference>
<dbReference type="InterPro" id="IPR051201">
    <property type="entry name" value="Chloro_Bact_Ser_Proteases"/>
</dbReference>
<dbReference type="PANTHER" id="PTHR43343">
    <property type="entry name" value="PEPTIDASE S12"/>
    <property type="match status" value="1"/>
</dbReference>
<organism evidence="5 6">
    <name type="scientific">Acidiphilium iwatense</name>
    <dbReference type="NCBI Taxonomy" id="768198"/>
    <lineage>
        <taxon>Bacteria</taxon>
        <taxon>Pseudomonadati</taxon>
        <taxon>Pseudomonadota</taxon>
        <taxon>Alphaproteobacteria</taxon>
        <taxon>Acetobacterales</taxon>
        <taxon>Acidocellaceae</taxon>
        <taxon>Acidiphilium</taxon>
    </lineage>
</organism>
<dbReference type="SUPFAM" id="SSF50494">
    <property type="entry name" value="Trypsin-like serine proteases"/>
    <property type="match status" value="1"/>
</dbReference>
<proteinExistence type="predicted"/>
<dbReference type="SMART" id="SM00228">
    <property type="entry name" value="PDZ"/>
    <property type="match status" value="2"/>
</dbReference>
<dbReference type="SUPFAM" id="SSF50156">
    <property type="entry name" value="PDZ domain-like"/>
    <property type="match status" value="2"/>
</dbReference>
<evidence type="ECO:0000313" key="6">
    <source>
        <dbReference type="Proteomes" id="UP001521209"/>
    </source>
</evidence>
<dbReference type="PRINTS" id="PR00834">
    <property type="entry name" value="PROTEASES2C"/>
</dbReference>
<reference evidence="5 6" key="1">
    <citation type="submission" date="2022-01" db="EMBL/GenBank/DDBJ databases">
        <authorList>
            <person name="Won M."/>
            <person name="Kim S.-J."/>
            <person name="Kwon S.-W."/>
        </authorList>
    </citation>
    <scope>NUCLEOTIDE SEQUENCE [LARGE SCALE GENOMIC DNA]</scope>
    <source>
        <strain evidence="5 6">KCTC 23505</strain>
    </source>
</reference>
<evidence type="ECO:0000256" key="1">
    <source>
        <dbReference type="ARBA" id="ARBA00022670"/>
    </source>
</evidence>
<protein>
    <submittedName>
        <fullName evidence="5">Trypsin-like peptidase domain-containing protein</fullName>
    </submittedName>
</protein>
<keyword evidence="3" id="KW-0732">Signal</keyword>
<accession>A0ABS9DX62</accession>
<dbReference type="Proteomes" id="UP001521209">
    <property type="component" value="Unassembled WGS sequence"/>
</dbReference>
<keyword evidence="1" id="KW-0645">Protease</keyword>
<feature type="chain" id="PRO_5045207626" evidence="3">
    <location>
        <begin position="28"/>
        <end position="465"/>
    </location>
</feature>
<dbReference type="PANTHER" id="PTHR43343:SF3">
    <property type="entry name" value="PROTEASE DO-LIKE 8, CHLOROPLASTIC"/>
    <property type="match status" value="1"/>
</dbReference>
<evidence type="ECO:0000256" key="2">
    <source>
        <dbReference type="ARBA" id="ARBA00022801"/>
    </source>
</evidence>
<dbReference type="InterPro" id="IPR036034">
    <property type="entry name" value="PDZ_sf"/>
</dbReference>
<feature type="domain" description="PDZ" evidence="4">
    <location>
        <begin position="256"/>
        <end position="319"/>
    </location>
</feature>
<dbReference type="Pfam" id="PF13365">
    <property type="entry name" value="Trypsin_2"/>
    <property type="match status" value="1"/>
</dbReference>
<dbReference type="InterPro" id="IPR001940">
    <property type="entry name" value="Peptidase_S1C"/>
</dbReference>
<feature type="signal peptide" evidence="3">
    <location>
        <begin position="1"/>
        <end position="27"/>
    </location>
</feature>
<evidence type="ECO:0000259" key="4">
    <source>
        <dbReference type="PROSITE" id="PS50106"/>
    </source>
</evidence>
<dbReference type="InterPro" id="IPR009003">
    <property type="entry name" value="Peptidase_S1_PA"/>
</dbReference>